<accession>A0A2P6SK48</accession>
<dbReference type="EMBL" id="PDCK01000039">
    <property type="protein sequence ID" value="PRQ59033.1"/>
    <property type="molecule type" value="Genomic_DNA"/>
</dbReference>
<dbReference type="STRING" id="74649.A0A2P6SK48"/>
<dbReference type="OMA" id="VIKYMIM"/>
<dbReference type="PANTHER" id="PTHR33103:SF19">
    <property type="entry name" value="OS09G0544700 PROTEIN"/>
    <property type="match status" value="1"/>
</dbReference>
<name>A0A2P6SK48_ROSCH</name>
<dbReference type="InterPro" id="IPR007750">
    <property type="entry name" value="DUF674"/>
</dbReference>
<organism evidence="1 2">
    <name type="scientific">Rosa chinensis</name>
    <name type="common">China rose</name>
    <dbReference type="NCBI Taxonomy" id="74649"/>
    <lineage>
        <taxon>Eukaryota</taxon>
        <taxon>Viridiplantae</taxon>
        <taxon>Streptophyta</taxon>
        <taxon>Embryophyta</taxon>
        <taxon>Tracheophyta</taxon>
        <taxon>Spermatophyta</taxon>
        <taxon>Magnoliopsida</taxon>
        <taxon>eudicotyledons</taxon>
        <taxon>Gunneridae</taxon>
        <taxon>Pentapetalae</taxon>
        <taxon>rosids</taxon>
        <taxon>fabids</taxon>
        <taxon>Rosales</taxon>
        <taxon>Rosaceae</taxon>
        <taxon>Rosoideae</taxon>
        <taxon>Rosoideae incertae sedis</taxon>
        <taxon>Rosa</taxon>
    </lineage>
</organism>
<comment type="caution">
    <text evidence="1">The sequence shown here is derived from an EMBL/GenBank/DDBJ whole genome shotgun (WGS) entry which is preliminary data.</text>
</comment>
<dbReference type="Gramene" id="PRQ59033">
    <property type="protein sequence ID" value="PRQ59033"/>
    <property type="gene ID" value="RchiOBHm_Chr1g0365721"/>
</dbReference>
<sequence length="249" mass="27449">MIIRICVVCASSMETPNSKTLTVKLLVDKRSQKVLFAEAGKDFVDFLFALLSFPVGTLVRLLSKNGMVGSLGKLYESFENLNDMYMQPNLNREILLKPKEPAGVPNNLGLLTNVESPTIYHCSRRGYSDNHQYVSDDPKATCPSCPCKMSAKASYVSPAGVTKTEEGFVKGVVTYIVTDDLEVKPNVTIASILQLERFNVKCICDLEEKVVNVGMDEGVKLLKESLQSKSVLTNVFLRGMTISDLKPVL</sequence>
<proteinExistence type="predicted"/>
<dbReference type="PANTHER" id="PTHR33103">
    <property type="entry name" value="OS01G0153900 PROTEIN"/>
    <property type="match status" value="1"/>
</dbReference>
<keyword evidence="2" id="KW-1185">Reference proteome</keyword>
<dbReference type="AlphaFoldDB" id="A0A2P6SK48"/>
<protein>
    <recommendedName>
        <fullName evidence="3">DUF674 domain-containing protein</fullName>
    </recommendedName>
</protein>
<dbReference type="Pfam" id="PF05056">
    <property type="entry name" value="DUF674"/>
    <property type="match status" value="1"/>
</dbReference>
<evidence type="ECO:0000313" key="2">
    <source>
        <dbReference type="Proteomes" id="UP000238479"/>
    </source>
</evidence>
<gene>
    <name evidence="1" type="ORF">RchiOBHm_Chr1g0365721</name>
</gene>
<reference evidence="1 2" key="1">
    <citation type="journal article" date="2018" name="Nat. Genet.">
        <title>The Rosa genome provides new insights in the design of modern roses.</title>
        <authorList>
            <person name="Bendahmane M."/>
        </authorList>
    </citation>
    <scope>NUCLEOTIDE SEQUENCE [LARGE SCALE GENOMIC DNA]</scope>
    <source>
        <strain evidence="2">cv. Old Blush</strain>
    </source>
</reference>
<dbReference type="Proteomes" id="UP000238479">
    <property type="component" value="Chromosome 1"/>
</dbReference>
<evidence type="ECO:0000313" key="1">
    <source>
        <dbReference type="EMBL" id="PRQ59033.1"/>
    </source>
</evidence>
<evidence type="ECO:0008006" key="3">
    <source>
        <dbReference type="Google" id="ProtNLM"/>
    </source>
</evidence>